<protein>
    <submittedName>
        <fullName evidence="1">Uncharacterized protein</fullName>
    </submittedName>
</protein>
<name>A0ABV7JNU1_9SPHI</name>
<comment type="caution">
    <text evidence="1">The sequence shown here is derived from an EMBL/GenBank/DDBJ whole genome shotgun (WGS) entry which is preliminary data.</text>
</comment>
<keyword evidence="2" id="KW-1185">Reference proteome</keyword>
<gene>
    <name evidence="1" type="ORF">ACFOET_14135</name>
</gene>
<evidence type="ECO:0000313" key="1">
    <source>
        <dbReference type="EMBL" id="MFC3198757.1"/>
    </source>
</evidence>
<dbReference type="EMBL" id="JBHRTA010000038">
    <property type="protein sequence ID" value="MFC3198757.1"/>
    <property type="molecule type" value="Genomic_DNA"/>
</dbReference>
<dbReference type="RefSeq" id="WP_379023720.1">
    <property type="nucleotide sequence ID" value="NZ_JBHRTA010000038.1"/>
</dbReference>
<evidence type="ECO:0000313" key="2">
    <source>
        <dbReference type="Proteomes" id="UP001595526"/>
    </source>
</evidence>
<accession>A0ABV7JNU1</accession>
<proteinExistence type="predicted"/>
<reference evidence="2" key="1">
    <citation type="journal article" date="2019" name="Int. J. Syst. Evol. Microbiol.">
        <title>The Global Catalogue of Microorganisms (GCM) 10K type strain sequencing project: providing services to taxonomists for standard genome sequencing and annotation.</title>
        <authorList>
            <consortium name="The Broad Institute Genomics Platform"/>
            <consortium name="The Broad Institute Genome Sequencing Center for Infectious Disease"/>
            <person name="Wu L."/>
            <person name="Ma J."/>
        </authorList>
    </citation>
    <scope>NUCLEOTIDE SEQUENCE [LARGE SCALE GENOMIC DNA]</scope>
    <source>
        <strain evidence="2">KCTC 52416</strain>
    </source>
</reference>
<dbReference type="Proteomes" id="UP001595526">
    <property type="component" value="Unassembled WGS sequence"/>
</dbReference>
<sequence>MTATLPLTPEALKVMNLFLERFLEWLDWKTTQVMAAPSLVPYRELLAFLRMARVRYNEPDLRCDVPLAA</sequence>
<organism evidence="1 2">
    <name type="scientific">Parapedobacter deserti</name>
    <dbReference type="NCBI Taxonomy" id="1912957"/>
    <lineage>
        <taxon>Bacteria</taxon>
        <taxon>Pseudomonadati</taxon>
        <taxon>Bacteroidota</taxon>
        <taxon>Sphingobacteriia</taxon>
        <taxon>Sphingobacteriales</taxon>
        <taxon>Sphingobacteriaceae</taxon>
        <taxon>Parapedobacter</taxon>
    </lineage>
</organism>